<organism evidence="4 5">
    <name type="scientific">Qipengyuania algicida</name>
    <dbReference type="NCBI Taxonomy" id="1836209"/>
    <lineage>
        <taxon>Bacteria</taxon>
        <taxon>Pseudomonadati</taxon>
        <taxon>Pseudomonadota</taxon>
        <taxon>Alphaproteobacteria</taxon>
        <taxon>Sphingomonadales</taxon>
        <taxon>Erythrobacteraceae</taxon>
        <taxon>Qipengyuania</taxon>
    </lineage>
</organism>
<dbReference type="InterPro" id="IPR020904">
    <property type="entry name" value="Sc_DH/Rdtase_CS"/>
</dbReference>
<feature type="domain" description="Ketoreductase" evidence="3">
    <location>
        <begin position="5"/>
        <end position="169"/>
    </location>
</feature>
<evidence type="ECO:0000256" key="2">
    <source>
        <dbReference type="RuleBase" id="RU000363"/>
    </source>
</evidence>
<reference evidence="4 5" key="1">
    <citation type="submission" date="2019-12" db="EMBL/GenBank/DDBJ databases">
        <title>Genomic-based taxomic classification of the family Erythrobacteraceae.</title>
        <authorList>
            <person name="Xu L."/>
        </authorList>
    </citation>
    <scope>NUCLEOTIDE SEQUENCE [LARGE SCALE GENOMIC DNA]</scope>
    <source>
        <strain evidence="4 5">KEMB 9005-328</strain>
    </source>
</reference>
<evidence type="ECO:0000256" key="1">
    <source>
        <dbReference type="ARBA" id="ARBA00006484"/>
    </source>
</evidence>
<dbReference type="Proteomes" id="UP000439780">
    <property type="component" value="Unassembled WGS sequence"/>
</dbReference>
<evidence type="ECO:0000259" key="3">
    <source>
        <dbReference type="SMART" id="SM00822"/>
    </source>
</evidence>
<dbReference type="AlphaFoldDB" id="A0A845AGA5"/>
<dbReference type="EMBL" id="WTYA01000007">
    <property type="protein sequence ID" value="MXP29270.1"/>
    <property type="molecule type" value="Genomic_DNA"/>
</dbReference>
<comment type="caution">
    <text evidence="4">The sequence shown here is derived from an EMBL/GenBank/DDBJ whole genome shotgun (WGS) entry which is preliminary data.</text>
</comment>
<dbReference type="InterPro" id="IPR036291">
    <property type="entry name" value="NAD(P)-bd_dom_sf"/>
</dbReference>
<dbReference type="Gene3D" id="3.40.50.720">
    <property type="entry name" value="NAD(P)-binding Rossmann-like Domain"/>
    <property type="match status" value="1"/>
</dbReference>
<dbReference type="CDD" id="cd05233">
    <property type="entry name" value="SDR_c"/>
    <property type="match status" value="1"/>
</dbReference>
<evidence type="ECO:0000313" key="5">
    <source>
        <dbReference type="Proteomes" id="UP000439780"/>
    </source>
</evidence>
<dbReference type="PANTHER" id="PTHR42879">
    <property type="entry name" value="3-OXOACYL-(ACYL-CARRIER-PROTEIN) REDUCTASE"/>
    <property type="match status" value="1"/>
</dbReference>
<dbReference type="Pfam" id="PF00106">
    <property type="entry name" value="adh_short"/>
    <property type="match status" value="1"/>
</dbReference>
<dbReference type="PANTHER" id="PTHR42879:SF2">
    <property type="entry name" value="3-OXOACYL-[ACYL-CARRIER-PROTEIN] REDUCTASE FABG"/>
    <property type="match status" value="1"/>
</dbReference>
<dbReference type="FunFam" id="3.40.50.720:FF:000084">
    <property type="entry name" value="Short-chain dehydrogenase reductase"/>
    <property type="match status" value="1"/>
</dbReference>
<keyword evidence="5" id="KW-1185">Reference proteome</keyword>
<dbReference type="GO" id="GO:0032787">
    <property type="term" value="P:monocarboxylic acid metabolic process"/>
    <property type="evidence" value="ECO:0007669"/>
    <property type="project" value="UniProtKB-ARBA"/>
</dbReference>
<dbReference type="SUPFAM" id="SSF51735">
    <property type="entry name" value="NAD(P)-binding Rossmann-fold domains"/>
    <property type="match status" value="1"/>
</dbReference>
<evidence type="ECO:0000313" key="4">
    <source>
        <dbReference type="EMBL" id="MXP29270.1"/>
    </source>
</evidence>
<dbReference type="RefSeq" id="WP_160753553.1">
    <property type="nucleotide sequence ID" value="NZ_WTYA01000007.1"/>
</dbReference>
<dbReference type="PRINTS" id="PR00080">
    <property type="entry name" value="SDRFAMILY"/>
</dbReference>
<proteinExistence type="inferred from homology"/>
<dbReference type="SMART" id="SM00822">
    <property type="entry name" value="PKS_KR"/>
    <property type="match status" value="1"/>
</dbReference>
<dbReference type="InterPro" id="IPR057326">
    <property type="entry name" value="KR_dom"/>
</dbReference>
<sequence length="253" mass="26207">MSDRRHVIVTGGGSGIGLAIARALAATGDKVTIMGRALDRLERASRECGNALLPVACDVGDETAVGNAFADALTRNGPASMLVNAAGIVRTAPFAKTGDDVWNALWRTNVLGAVHACRQVLPGMRSLKSGRIINIASTASLKGYAYVSAYAATKHALLGMTRSLALELANTPITVNAVCPGYTETDIIRDAVGDIIAKTGRSEAEAMATFTGANPQGRLITPEEVAETILWLASDAARSMTGQAIVVAGGEIM</sequence>
<dbReference type="PRINTS" id="PR00081">
    <property type="entry name" value="GDHRDH"/>
</dbReference>
<dbReference type="PROSITE" id="PS00061">
    <property type="entry name" value="ADH_SHORT"/>
    <property type="match status" value="1"/>
</dbReference>
<name>A0A845AGA5_9SPHN</name>
<gene>
    <name evidence="4" type="ORF">GRI58_10605</name>
</gene>
<dbReference type="InterPro" id="IPR002347">
    <property type="entry name" value="SDR_fam"/>
</dbReference>
<dbReference type="InterPro" id="IPR050259">
    <property type="entry name" value="SDR"/>
</dbReference>
<accession>A0A845AGA5</accession>
<comment type="similarity">
    <text evidence="1 2">Belongs to the short-chain dehydrogenases/reductases (SDR) family.</text>
</comment>
<protein>
    <submittedName>
        <fullName evidence="4">SDR family NAD(P)-dependent oxidoreductase</fullName>
    </submittedName>
</protein>
<dbReference type="OrthoDB" id="7500984at2"/>